<dbReference type="SMART" id="SM00506">
    <property type="entry name" value="A1pp"/>
    <property type="match status" value="1"/>
</dbReference>
<dbReference type="InterPro" id="IPR043472">
    <property type="entry name" value="Macro_dom-like"/>
</dbReference>
<dbReference type="NCBIfam" id="NF001664">
    <property type="entry name" value="PRK00431.1-6"/>
    <property type="match status" value="1"/>
</dbReference>
<dbReference type="OrthoDB" id="6194521at2"/>
<accession>A0A2S8A9M6</accession>
<name>A0A2S8A9M6_9FLAO</name>
<sequence length="174" mass="18850">MIELLLNDITKIPVDAIVNAANTSLLGGGGVDGAIHKAGGKEILQECQKIRNKQGGCKVGEAVITSAGKLPAKFVIHTVGPVWNNGKHNEESLLSSAYKNSLKLASDNQILSISFPNISTGIYKFPKEKAAEIAIQTVLNFLTTTDKIEKVIFVCLDKENYNIYTKLLKQNNPL</sequence>
<dbReference type="CDD" id="cd02908">
    <property type="entry name" value="Macro_OAADPr_deacetylase"/>
    <property type="match status" value="1"/>
</dbReference>
<dbReference type="SUPFAM" id="SSF52949">
    <property type="entry name" value="Macro domain-like"/>
    <property type="match status" value="1"/>
</dbReference>
<evidence type="ECO:0000313" key="3">
    <source>
        <dbReference type="Proteomes" id="UP000238042"/>
    </source>
</evidence>
<gene>
    <name evidence="2" type="ORF">C4S77_08440</name>
</gene>
<dbReference type="AlphaFoldDB" id="A0A2S8A9M6"/>
<dbReference type="PROSITE" id="PS51154">
    <property type="entry name" value="MACRO"/>
    <property type="match status" value="1"/>
</dbReference>
<dbReference type="Proteomes" id="UP000238042">
    <property type="component" value="Unassembled WGS sequence"/>
</dbReference>
<keyword evidence="3" id="KW-1185">Reference proteome</keyword>
<dbReference type="EMBL" id="PSZM01000041">
    <property type="protein sequence ID" value="PQL91277.1"/>
    <property type="molecule type" value="Genomic_DNA"/>
</dbReference>
<evidence type="ECO:0000313" key="2">
    <source>
        <dbReference type="EMBL" id="PQL91277.1"/>
    </source>
</evidence>
<dbReference type="PANTHER" id="PTHR11106:SF27">
    <property type="entry name" value="MACRO DOMAIN-CONTAINING PROTEIN"/>
    <property type="match status" value="1"/>
</dbReference>
<reference evidence="2 3" key="1">
    <citation type="submission" date="2018-02" db="EMBL/GenBank/DDBJ databases">
        <title>Genome sequences of Apibacter spp., gut symbionts of Asian honey bees.</title>
        <authorList>
            <person name="Kwong W.K."/>
            <person name="Steele M.I."/>
            <person name="Moran N.A."/>
        </authorList>
    </citation>
    <scope>NUCLEOTIDE SEQUENCE [LARGE SCALE GENOMIC DNA]</scope>
    <source>
        <strain evidence="3">wkB301</strain>
    </source>
</reference>
<dbReference type="Pfam" id="PF01661">
    <property type="entry name" value="Macro"/>
    <property type="match status" value="1"/>
</dbReference>
<feature type="domain" description="Macro" evidence="1">
    <location>
        <begin position="1"/>
        <end position="172"/>
    </location>
</feature>
<dbReference type="PANTHER" id="PTHR11106">
    <property type="entry name" value="GANGLIOSIDE INDUCED DIFFERENTIATION ASSOCIATED PROTEIN 2-RELATED"/>
    <property type="match status" value="1"/>
</dbReference>
<protein>
    <submittedName>
        <fullName evidence="2">O-acetyl-ADP-ribose deacetylase</fullName>
    </submittedName>
</protein>
<proteinExistence type="predicted"/>
<dbReference type="RefSeq" id="WP_105247169.1">
    <property type="nucleotide sequence ID" value="NZ_PSZM01000041.1"/>
</dbReference>
<dbReference type="Gene3D" id="3.40.220.10">
    <property type="entry name" value="Leucine Aminopeptidase, subunit E, domain 1"/>
    <property type="match status" value="1"/>
</dbReference>
<organism evidence="2 3">
    <name type="scientific">Apibacter adventoris</name>
    <dbReference type="NCBI Taxonomy" id="1679466"/>
    <lineage>
        <taxon>Bacteria</taxon>
        <taxon>Pseudomonadati</taxon>
        <taxon>Bacteroidota</taxon>
        <taxon>Flavobacteriia</taxon>
        <taxon>Flavobacteriales</taxon>
        <taxon>Weeksellaceae</taxon>
        <taxon>Apibacter</taxon>
    </lineage>
</organism>
<evidence type="ECO:0000259" key="1">
    <source>
        <dbReference type="PROSITE" id="PS51154"/>
    </source>
</evidence>
<dbReference type="InterPro" id="IPR002589">
    <property type="entry name" value="Macro_dom"/>
</dbReference>
<comment type="caution">
    <text evidence="2">The sequence shown here is derived from an EMBL/GenBank/DDBJ whole genome shotgun (WGS) entry which is preliminary data.</text>
</comment>